<dbReference type="AlphaFoldDB" id="A0A6B0VSE1"/>
<keyword evidence="1" id="KW-0812">Transmembrane</keyword>
<proteinExistence type="predicted"/>
<dbReference type="EMBL" id="WUYX01000071">
    <property type="protein sequence ID" value="MXV64550.1"/>
    <property type="molecule type" value="Genomic_DNA"/>
</dbReference>
<dbReference type="RefSeq" id="WP_160067951.1">
    <property type="nucleotide sequence ID" value="NZ_WUYX01000071.1"/>
</dbReference>
<keyword evidence="1" id="KW-0472">Membrane</keyword>
<accession>A0A6B0VSE1</accession>
<feature type="transmembrane region" description="Helical" evidence="1">
    <location>
        <begin position="30"/>
        <end position="52"/>
    </location>
</feature>
<dbReference type="Proteomes" id="UP000434101">
    <property type="component" value="Unassembled WGS sequence"/>
</dbReference>
<comment type="caution">
    <text evidence="2">The sequence shown here is derived from an EMBL/GenBank/DDBJ whole genome shotgun (WGS) entry which is preliminary data.</text>
</comment>
<protein>
    <submittedName>
        <fullName evidence="2">Uncharacterized protein</fullName>
    </submittedName>
</protein>
<organism evidence="2 3">
    <name type="scientific">Natronorubrum halalkaliphilum</name>
    <dbReference type="NCBI Taxonomy" id="2691917"/>
    <lineage>
        <taxon>Archaea</taxon>
        <taxon>Methanobacteriati</taxon>
        <taxon>Methanobacteriota</taxon>
        <taxon>Stenosarchaea group</taxon>
        <taxon>Halobacteria</taxon>
        <taxon>Halobacteriales</taxon>
        <taxon>Natrialbaceae</taxon>
        <taxon>Natronorubrum</taxon>
    </lineage>
</organism>
<name>A0A6B0VSE1_9EURY</name>
<feature type="transmembrane region" description="Helical" evidence="1">
    <location>
        <begin position="6"/>
        <end position="25"/>
    </location>
</feature>
<reference evidence="2 3" key="1">
    <citation type="submission" date="2020-01" db="EMBL/GenBank/DDBJ databases">
        <title>Natronorubrum sp. JWXQ-INN 674 isolated from Inner Mongolia Autonomous Region of China.</title>
        <authorList>
            <person name="Xue Q."/>
        </authorList>
    </citation>
    <scope>NUCLEOTIDE SEQUENCE [LARGE SCALE GENOMIC DNA]</scope>
    <source>
        <strain evidence="2 3">JWXQ-INN-674</strain>
    </source>
</reference>
<sequence>MERFVQLIVAGGVVLVGALWLVALFDRGSILWIVGLVLAVLGSAGLGAGILWELETDLVG</sequence>
<keyword evidence="1" id="KW-1133">Transmembrane helix</keyword>
<evidence type="ECO:0000313" key="2">
    <source>
        <dbReference type="EMBL" id="MXV64550.1"/>
    </source>
</evidence>
<gene>
    <name evidence="2" type="ORF">GS429_21235</name>
</gene>
<evidence type="ECO:0000256" key="1">
    <source>
        <dbReference type="SAM" id="Phobius"/>
    </source>
</evidence>
<keyword evidence="3" id="KW-1185">Reference proteome</keyword>
<evidence type="ECO:0000313" key="3">
    <source>
        <dbReference type="Proteomes" id="UP000434101"/>
    </source>
</evidence>